<accession>A0ABU3K3V1</accession>
<dbReference type="InterPro" id="IPR011990">
    <property type="entry name" value="TPR-like_helical_dom_sf"/>
</dbReference>
<dbReference type="PROSITE" id="PS50293">
    <property type="entry name" value="TPR_REGION"/>
    <property type="match status" value="1"/>
</dbReference>
<proteinExistence type="predicted"/>
<dbReference type="Pfam" id="PF13181">
    <property type="entry name" value="TPR_8"/>
    <property type="match status" value="1"/>
</dbReference>
<dbReference type="PANTHER" id="PTHR45586:SF1">
    <property type="entry name" value="LIPOPOLYSACCHARIDE ASSEMBLY PROTEIN B"/>
    <property type="match status" value="1"/>
</dbReference>
<dbReference type="InterPro" id="IPR006597">
    <property type="entry name" value="Sel1-like"/>
</dbReference>
<feature type="repeat" description="TPR" evidence="3">
    <location>
        <begin position="377"/>
        <end position="410"/>
    </location>
</feature>
<dbReference type="Pfam" id="PF13414">
    <property type="entry name" value="TPR_11"/>
    <property type="match status" value="1"/>
</dbReference>
<feature type="repeat" description="TPR" evidence="3">
    <location>
        <begin position="479"/>
        <end position="512"/>
    </location>
</feature>
<dbReference type="SMART" id="SM00028">
    <property type="entry name" value="TPR"/>
    <property type="match status" value="18"/>
</dbReference>
<evidence type="ECO:0000313" key="4">
    <source>
        <dbReference type="EMBL" id="MDT7041062.1"/>
    </source>
</evidence>
<dbReference type="Gene3D" id="1.25.40.10">
    <property type="entry name" value="Tetratricopeptide repeat domain"/>
    <property type="match status" value="4"/>
</dbReference>
<feature type="repeat" description="TPR" evidence="3">
    <location>
        <begin position="547"/>
        <end position="580"/>
    </location>
</feature>
<dbReference type="InterPro" id="IPR051012">
    <property type="entry name" value="CellSynth/LPSAsmb/PSIAsmb"/>
</dbReference>
<dbReference type="Proteomes" id="UP001250932">
    <property type="component" value="Unassembled WGS sequence"/>
</dbReference>
<keyword evidence="2 3" id="KW-0802">TPR repeat</keyword>
<keyword evidence="5" id="KW-1185">Reference proteome</keyword>
<organism evidence="4 5">
    <name type="scientific">Candidatus Nitronereus thalassa</name>
    <dbReference type="NCBI Taxonomy" id="3020898"/>
    <lineage>
        <taxon>Bacteria</taxon>
        <taxon>Pseudomonadati</taxon>
        <taxon>Nitrospirota</taxon>
        <taxon>Nitrospiria</taxon>
        <taxon>Nitrospirales</taxon>
        <taxon>Nitrospiraceae</taxon>
        <taxon>Candidatus Nitronereus</taxon>
    </lineage>
</organism>
<dbReference type="PANTHER" id="PTHR45586">
    <property type="entry name" value="TPR REPEAT-CONTAINING PROTEIN PA4667"/>
    <property type="match status" value="1"/>
</dbReference>
<reference evidence="4 5" key="1">
    <citation type="journal article" date="2023" name="ISME J.">
        <title>Cultivation and genomic characterization of novel and ubiquitous marine nitrite-oxidizing bacteria from the Nitrospirales.</title>
        <authorList>
            <person name="Mueller A.J."/>
            <person name="Daebeler A."/>
            <person name="Herbold C.W."/>
            <person name="Kirkegaard R.H."/>
            <person name="Daims H."/>
        </authorList>
    </citation>
    <scope>NUCLEOTIDE SEQUENCE [LARGE SCALE GENOMIC DNA]</scope>
    <source>
        <strain evidence="4 5">EB</strain>
    </source>
</reference>
<dbReference type="SUPFAM" id="SSF48452">
    <property type="entry name" value="TPR-like"/>
    <property type="match status" value="3"/>
</dbReference>
<name>A0ABU3K3V1_9BACT</name>
<comment type="caution">
    <text evidence="4">The sequence shown here is derived from an EMBL/GenBank/DDBJ whole genome shotgun (WGS) entry which is preliminary data.</text>
</comment>
<dbReference type="EMBL" id="JAQOUE010000001">
    <property type="protein sequence ID" value="MDT7041062.1"/>
    <property type="molecule type" value="Genomic_DNA"/>
</dbReference>
<evidence type="ECO:0000256" key="3">
    <source>
        <dbReference type="PROSITE-ProRule" id="PRU00339"/>
    </source>
</evidence>
<evidence type="ECO:0000256" key="2">
    <source>
        <dbReference type="ARBA" id="ARBA00022803"/>
    </source>
</evidence>
<feature type="repeat" description="TPR" evidence="3">
    <location>
        <begin position="139"/>
        <end position="172"/>
    </location>
</feature>
<dbReference type="SMART" id="SM00671">
    <property type="entry name" value="SEL1"/>
    <property type="match status" value="5"/>
</dbReference>
<protein>
    <submittedName>
        <fullName evidence="4">Tetratricopeptide repeat protein</fullName>
    </submittedName>
</protein>
<dbReference type="Pfam" id="PF13432">
    <property type="entry name" value="TPR_16"/>
    <property type="match status" value="4"/>
</dbReference>
<feature type="repeat" description="TPR" evidence="3">
    <location>
        <begin position="581"/>
        <end position="614"/>
    </location>
</feature>
<dbReference type="PROSITE" id="PS50005">
    <property type="entry name" value="TPR"/>
    <property type="match status" value="9"/>
</dbReference>
<dbReference type="Pfam" id="PF13176">
    <property type="entry name" value="TPR_7"/>
    <property type="match status" value="1"/>
</dbReference>
<keyword evidence="1" id="KW-0677">Repeat</keyword>
<sequence>MRNPMLKMTMSVTLTIALIATGWGCTQMSAEEKKVEHISRGQAYFAEEKYREALIEYKNVVQIDPKDANAHYQLALIHMKLGGMSDLQAAFGELATTVDLDPSIQDAQIKLSEFYLLAKQPEKARKHADIVLASAPQDPKGHLLRGRSLIIEKEFDQGIEEFRQAIQLDPDNTNTYIDLAKAYIGLKKPEDAFAALKEGLAKQPNSTELILTLGDIYLITGKVDEAEQRYQKALELEPDNEAFYIKLSRFYQLVRKWEKAEKTLRQLVEKKPQSEVGHIQLGEFFVQIGKGDEAIAHFQKALDLKPDSEVAQEKVITYHLDAGNLDKAQPLIQGLLDKNKNNLLGRVSNARVQVMKGNVSEAIATLQRVIKEEPRMAMAHHYLGIAHAANNDGAQAVHELTEAVKLAPNMIAARNALAGIRLAEGSYDLAIEGAQAAFRLNTRNLPSVRVLAEAYFRKGEIAKAKKVYEAIVEQLPMDASSQYRLGVIAANDKDYKGALTHFEKAVEGNPNFVQAVSQIAAVHLTQGKADKARERVMNQIKTVPDNPLLHNLLGGLWMQAKKMDEAEQAFRKAISIDDTVQISYMNLAELYRKTDRVNDAVKEYETALAKNPKLVSAHMMLGMIAEQRKDHEGAKEHYRETLKINDTFAPAANNLAWILAEEGSNLDEALSYAKIAREQRPSDPNIADTLGWIYYKKNAYLKAVSYLSEAAEKLQDNPTVYYHLGMTQLKKGDPAEAKKALSKALKLSDRFPEAEEAKKTLAEL</sequence>
<gene>
    <name evidence="4" type="ORF">PPG34_01790</name>
</gene>
<dbReference type="Pfam" id="PF14559">
    <property type="entry name" value="TPR_19"/>
    <property type="match status" value="3"/>
</dbReference>
<feature type="repeat" description="TPR" evidence="3">
    <location>
        <begin position="718"/>
        <end position="751"/>
    </location>
</feature>
<dbReference type="RefSeq" id="WP_313831421.1">
    <property type="nucleotide sequence ID" value="NZ_JAQOUE010000001.1"/>
</dbReference>
<evidence type="ECO:0000256" key="1">
    <source>
        <dbReference type="ARBA" id="ARBA00022737"/>
    </source>
</evidence>
<feature type="repeat" description="TPR" evidence="3">
    <location>
        <begin position="207"/>
        <end position="240"/>
    </location>
</feature>
<feature type="repeat" description="TPR" evidence="3">
    <location>
        <begin position="34"/>
        <end position="67"/>
    </location>
</feature>
<dbReference type="InterPro" id="IPR019734">
    <property type="entry name" value="TPR_rpt"/>
</dbReference>
<feature type="repeat" description="TPR" evidence="3">
    <location>
        <begin position="275"/>
        <end position="308"/>
    </location>
</feature>
<evidence type="ECO:0000313" key="5">
    <source>
        <dbReference type="Proteomes" id="UP001250932"/>
    </source>
</evidence>